<dbReference type="InterPro" id="IPR056953">
    <property type="entry name" value="CUT_N"/>
</dbReference>
<dbReference type="AlphaFoldDB" id="A0A0M3IG61"/>
<evidence type="ECO:0000259" key="1">
    <source>
        <dbReference type="PROSITE" id="PS51034"/>
    </source>
</evidence>
<dbReference type="WBParaSite" id="ALUE_0001725701-mRNA-1">
    <property type="protein sequence ID" value="ALUE_0001725701-mRNA-1"/>
    <property type="gene ID" value="ALUE_0001725701"/>
</dbReference>
<feature type="domain" description="ZP" evidence="1">
    <location>
        <begin position="35"/>
        <end position="90"/>
    </location>
</feature>
<organism evidence="2 3">
    <name type="scientific">Ascaris lumbricoides</name>
    <name type="common">Giant roundworm</name>
    <dbReference type="NCBI Taxonomy" id="6252"/>
    <lineage>
        <taxon>Eukaryota</taxon>
        <taxon>Metazoa</taxon>
        <taxon>Ecdysozoa</taxon>
        <taxon>Nematoda</taxon>
        <taxon>Chromadorea</taxon>
        <taxon>Rhabditida</taxon>
        <taxon>Spirurina</taxon>
        <taxon>Ascaridomorpha</taxon>
        <taxon>Ascaridoidea</taxon>
        <taxon>Ascarididae</taxon>
        <taxon>Ascaris</taxon>
    </lineage>
</organism>
<keyword evidence="2" id="KW-1185">Reference proteome</keyword>
<protein>
    <submittedName>
        <fullName evidence="3">ZP domain-containing protein</fullName>
    </submittedName>
</protein>
<dbReference type="PROSITE" id="PS51034">
    <property type="entry name" value="ZP_2"/>
    <property type="match status" value="1"/>
</dbReference>
<proteinExistence type="predicted"/>
<reference evidence="3" key="1">
    <citation type="submission" date="2017-02" db="UniProtKB">
        <authorList>
            <consortium name="WormBaseParasite"/>
        </authorList>
    </citation>
    <scope>IDENTIFICATION</scope>
</reference>
<dbReference type="InterPro" id="IPR001507">
    <property type="entry name" value="ZP_dom"/>
</dbReference>
<name>A0A0M3IG61_ASCLU</name>
<sequence>LLSIGDASNTSLQVILQLGAALEYPNEIVDTPSITCEHDCMLIKVKTSTTNPSHIYADDFAEDEECASRNQNRLTIPLGSCGMKTEKMVT</sequence>
<evidence type="ECO:0000313" key="3">
    <source>
        <dbReference type="WBParaSite" id="ALUE_0001725701-mRNA-1"/>
    </source>
</evidence>
<dbReference type="Proteomes" id="UP000036681">
    <property type="component" value="Unplaced"/>
</dbReference>
<accession>A0A0M3IG61</accession>
<evidence type="ECO:0000313" key="2">
    <source>
        <dbReference type="Proteomes" id="UP000036681"/>
    </source>
</evidence>
<dbReference type="Pfam" id="PF25057">
    <property type="entry name" value="CUT_N"/>
    <property type="match status" value="1"/>
</dbReference>